<organism evidence="4 5">
    <name type="scientific">Candidatus Terasakiella magnetica</name>
    <dbReference type="NCBI Taxonomy" id="1867952"/>
    <lineage>
        <taxon>Bacteria</taxon>
        <taxon>Pseudomonadati</taxon>
        <taxon>Pseudomonadota</taxon>
        <taxon>Alphaproteobacteria</taxon>
        <taxon>Rhodospirillales</taxon>
        <taxon>Terasakiellaceae</taxon>
        <taxon>Terasakiella</taxon>
    </lineage>
</organism>
<dbReference type="Proteomes" id="UP000231658">
    <property type="component" value="Unassembled WGS sequence"/>
</dbReference>
<dbReference type="AlphaFoldDB" id="A0A1C3RJZ9"/>
<gene>
    <name evidence="4" type="primary">mdmC</name>
    <name evidence="4" type="ORF">MTBPR1_60084</name>
</gene>
<dbReference type="EMBL" id="FLYE01000045">
    <property type="protein sequence ID" value="SCA57571.1"/>
    <property type="molecule type" value="Genomic_DNA"/>
</dbReference>
<dbReference type="SUPFAM" id="SSF53335">
    <property type="entry name" value="S-adenosyl-L-methionine-dependent methyltransferases"/>
    <property type="match status" value="1"/>
</dbReference>
<keyword evidence="3" id="KW-0949">S-adenosyl-L-methionine</keyword>
<dbReference type="InterPro" id="IPR050362">
    <property type="entry name" value="Cation-dep_OMT"/>
</dbReference>
<keyword evidence="1 4" id="KW-0489">Methyltransferase</keyword>
<proteinExistence type="predicted"/>
<dbReference type="STRING" id="1867952.MTBPR1_60084"/>
<dbReference type="Pfam" id="PF01596">
    <property type="entry name" value="Methyltransf_3"/>
    <property type="match status" value="1"/>
</dbReference>
<dbReference type="OrthoDB" id="5764702at2"/>
<dbReference type="InterPro" id="IPR002935">
    <property type="entry name" value="SAM_O-MeTrfase"/>
</dbReference>
<sequence>MRWSINMADQSLRLTDGLDEYIRAVGMRESEPLRRLREHSKKTLVNAQLAIRPEEAGFLDMLVRLTGTKRIVEFGVYAGYSTLALAQAIPEDGYIVALERDERFPPVGRPFWEEAGVDHKIDLRLCDANEEIETVLQENGPESFDMAFIDADKASYMNYYEKSLELVKKGGLVVVDNVLWYGRVIDEADTTHQTEAIRAINEHIVNDNRVDMSMLAIGDGMTVVRKR</sequence>
<dbReference type="PROSITE" id="PS51682">
    <property type="entry name" value="SAM_OMT_I"/>
    <property type="match status" value="1"/>
</dbReference>
<protein>
    <submittedName>
        <fullName evidence="4">O-methyltransferase MdmC</fullName>
        <ecNumber evidence="4">2.1.1.-</ecNumber>
    </submittedName>
</protein>
<dbReference type="InterPro" id="IPR029063">
    <property type="entry name" value="SAM-dependent_MTases_sf"/>
</dbReference>
<name>A0A1C3RJZ9_9PROT</name>
<evidence type="ECO:0000313" key="5">
    <source>
        <dbReference type="Proteomes" id="UP000231658"/>
    </source>
</evidence>
<reference evidence="4 5" key="1">
    <citation type="submission" date="2016-07" db="EMBL/GenBank/DDBJ databases">
        <authorList>
            <person name="Lefevre C.T."/>
        </authorList>
    </citation>
    <scope>NUCLEOTIDE SEQUENCE [LARGE SCALE GENOMIC DNA]</scope>
    <source>
        <strain evidence="4">PR1</strain>
    </source>
</reference>
<dbReference type="Gene3D" id="3.40.50.150">
    <property type="entry name" value="Vaccinia Virus protein VP39"/>
    <property type="match status" value="1"/>
</dbReference>
<dbReference type="PANTHER" id="PTHR10509">
    <property type="entry name" value="O-METHYLTRANSFERASE-RELATED"/>
    <property type="match status" value="1"/>
</dbReference>
<evidence type="ECO:0000256" key="2">
    <source>
        <dbReference type="ARBA" id="ARBA00022679"/>
    </source>
</evidence>
<keyword evidence="5" id="KW-1185">Reference proteome</keyword>
<dbReference type="GO" id="GO:0032259">
    <property type="term" value="P:methylation"/>
    <property type="evidence" value="ECO:0007669"/>
    <property type="project" value="UniProtKB-KW"/>
</dbReference>
<dbReference type="EC" id="2.1.1.-" evidence="4"/>
<dbReference type="GO" id="GO:0008171">
    <property type="term" value="F:O-methyltransferase activity"/>
    <property type="evidence" value="ECO:0007669"/>
    <property type="project" value="InterPro"/>
</dbReference>
<dbReference type="GO" id="GO:0008757">
    <property type="term" value="F:S-adenosylmethionine-dependent methyltransferase activity"/>
    <property type="evidence" value="ECO:0007669"/>
    <property type="project" value="TreeGrafter"/>
</dbReference>
<evidence type="ECO:0000313" key="4">
    <source>
        <dbReference type="EMBL" id="SCA57571.1"/>
    </source>
</evidence>
<evidence type="ECO:0000256" key="3">
    <source>
        <dbReference type="ARBA" id="ARBA00022691"/>
    </source>
</evidence>
<dbReference type="PANTHER" id="PTHR10509:SF14">
    <property type="entry name" value="CAFFEOYL-COA O-METHYLTRANSFERASE 3-RELATED"/>
    <property type="match status" value="1"/>
</dbReference>
<evidence type="ECO:0000256" key="1">
    <source>
        <dbReference type="ARBA" id="ARBA00022603"/>
    </source>
</evidence>
<keyword evidence="2 4" id="KW-0808">Transferase</keyword>
<accession>A0A1C3RJZ9</accession>